<evidence type="ECO:0008006" key="3">
    <source>
        <dbReference type="Google" id="ProtNLM"/>
    </source>
</evidence>
<accession>A0ABU7LLC4</accession>
<reference evidence="1 2" key="1">
    <citation type="submission" date="2024-01" db="EMBL/GenBank/DDBJ databases">
        <title>Hyphobacterium bacterium isolated from marine sediment.</title>
        <authorList>
            <person name="Zhao S."/>
        </authorList>
    </citation>
    <scope>NUCLEOTIDE SEQUENCE [LARGE SCALE GENOMIC DNA]</scope>
    <source>
        <strain evidence="2">HN65</strain>
    </source>
</reference>
<keyword evidence="2" id="KW-1185">Reference proteome</keyword>
<evidence type="ECO:0000313" key="1">
    <source>
        <dbReference type="EMBL" id="MEE2524735.1"/>
    </source>
</evidence>
<dbReference type="Proteomes" id="UP001354971">
    <property type="component" value="Unassembled WGS sequence"/>
</dbReference>
<dbReference type="InterPro" id="IPR009045">
    <property type="entry name" value="Zn_M74/Hedgehog-like"/>
</dbReference>
<dbReference type="RefSeq" id="WP_330197403.1">
    <property type="nucleotide sequence ID" value="NZ_JAZDRP010000001.1"/>
</dbReference>
<sequence>MTKKLSYAALDKLGRVRLSPNFFFRDFLYSEISNYHGIPNLPHYPDVAIEAATHYCEQLLEPLTAAFGKISIRSAYRSPEVNAYGNEHDLNCASNEANYGRHIFDYRDKDGALGVMATIVVNAWVDEFEASKNWPAMAWFIHDHLPYSVQIFYPKLGAFNLSWSENPERHIRSWVEPAGTLTKPGMDNHEDDHSAQYDTPFFRAAGERLRAYLDR</sequence>
<evidence type="ECO:0000313" key="2">
    <source>
        <dbReference type="Proteomes" id="UP001354971"/>
    </source>
</evidence>
<name>A0ABU7LLC4_9PROT</name>
<protein>
    <recommendedName>
        <fullName evidence="3">Peptidase M15</fullName>
    </recommendedName>
</protein>
<comment type="caution">
    <text evidence="1">The sequence shown here is derived from an EMBL/GenBank/DDBJ whole genome shotgun (WGS) entry which is preliminary data.</text>
</comment>
<dbReference type="EMBL" id="JAZDRP010000001">
    <property type="protein sequence ID" value="MEE2524735.1"/>
    <property type="molecule type" value="Genomic_DNA"/>
</dbReference>
<proteinExistence type="predicted"/>
<dbReference type="SUPFAM" id="SSF55166">
    <property type="entry name" value="Hedgehog/DD-peptidase"/>
    <property type="match status" value="1"/>
</dbReference>
<organism evidence="1 2">
    <name type="scientific">Hyphobacterium lacteum</name>
    <dbReference type="NCBI Taxonomy" id="3116575"/>
    <lineage>
        <taxon>Bacteria</taxon>
        <taxon>Pseudomonadati</taxon>
        <taxon>Pseudomonadota</taxon>
        <taxon>Alphaproteobacteria</taxon>
        <taxon>Maricaulales</taxon>
        <taxon>Maricaulaceae</taxon>
        <taxon>Hyphobacterium</taxon>
    </lineage>
</organism>
<gene>
    <name evidence="1" type="ORF">V0U79_00020</name>
</gene>